<gene>
    <name evidence="2" type="ORF">T01_12832</name>
</gene>
<keyword evidence="1" id="KW-0812">Transmembrane</keyword>
<dbReference type="InParanoid" id="A0A0V1BDX5"/>
<organism evidence="2 3">
    <name type="scientific">Trichinella spiralis</name>
    <name type="common">Trichina worm</name>
    <dbReference type="NCBI Taxonomy" id="6334"/>
    <lineage>
        <taxon>Eukaryota</taxon>
        <taxon>Metazoa</taxon>
        <taxon>Ecdysozoa</taxon>
        <taxon>Nematoda</taxon>
        <taxon>Enoplea</taxon>
        <taxon>Dorylaimia</taxon>
        <taxon>Trichinellida</taxon>
        <taxon>Trichinellidae</taxon>
        <taxon>Trichinella</taxon>
    </lineage>
</organism>
<evidence type="ECO:0000256" key="1">
    <source>
        <dbReference type="SAM" id="Phobius"/>
    </source>
</evidence>
<dbReference type="OrthoDB" id="10549292at2759"/>
<name>A0A0V1BDX5_TRISP</name>
<dbReference type="Proteomes" id="UP000054776">
    <property type="component" value="Unassembled WGS sequence"/>
</dbReference>
<evidence type="ECO:0000313" key="3">
    <source>
        <dbReference type="Proteomes" id="UP000054776"/>
    </source>
</evidence>
<dbReference type="EMBL" id="JYDH01000057">
    <property type="protein sequence ID" value="KRY35191.1"/>
    <property type="molecule type" value="Genomic_DNA"/>
</dbReference>
<reference evidence="2 3" key="1">
    <citation type="submission" date="2015-01" db="EMBL/GenBank/DDBJ databases">
        <title>Evolution of Trichinella species and genotypes.</title>
        <authorList>
            <person name="Korhonen P.K."/>
            <person name="Edoardo P."/>
            <person name="Giuseppe L.R."/>
            <person name="Gasser R.B."/>
        </authorList>
    </citation>
    <scope>NUCLEOTIDE SEQUENCE [LARGE SCALE GENOMIC DNA]</scope>
    <source>
        <strain evidence="2">ISS3</strain>
    </source>
</reference>
<protein>
    <submittedName>
        <fullName evidence="2">Uncharacterized protein</fullName>
    </submittedName>
</protein>
<proteinExistence type="predicted"/>
<accession>A0A0V1BDX5</accession>
<comment type="caution">
    <text evidence="2">The sequence shown here is derived from an EMBL/GenBank/DDBJ whole genome shotgun (WGS) entry which is preliminary data.</text>
</comment>
<sequence length="172" mass="19262">MTMKPFDQLMNALPLERTEPAVGIDFDPPILARGVGACYCFIKCWALCWFILLRGRSKLMPSENFRSFHLTRCLQPQVEDVLGYFGTGENRMEVDCGIGAVFFGCCRAKPDELHMSLYDVEAKKSDRQLTITALKMEELEKSGTALVDALDAGILCDPGQIVELHQCHDDVI</sequence>
<evidence type="ECO:0000313" key="2">
    <source>
        <dbReference type="EMBL" id="KRY35191.1"/>
    </source>
</evidence>
<keyword evidence="1" id="KW-0472">Membrane</keyword>
<dbReference type="AlphaFoldDB" id="A0A0V1BDX5"/>
<keyword evidence="1" id="KW-1133">Transmembrane helix</keyword>
<keyword evidence="3" id="KW-1185">Reference proteome</keyword>
<feature type="transmembrane region" description="Helical" evidence="1">
    <location>
        <begin position="30"/>
        <end position="52"/>
    </location>
</feature>